<reference evidence="2" key="2">
    <citation type="submission" date="2021-09" db="EMBL/GenBank/DDBJ databases">
        <authorList>
            <person name="Gilroy R."/>
        </authorList>
    </citation>
    <scope>NUCLEOTIDE SEQUENCE</scope>
    <source>
        <strain evidence="2">ChiGjej5B5-22894</strain>
    </source>
</reference>
<feature type="transmembrane region" description="Helical" evidence="1">
    <location>
        <begin position="52"/>
        <end position="77"/>
    </location>
</feature>
<reference evidence="2" key="1">
    <citation type="journal article" date="2021" name="PeerJ">
        <title>Extensive microbial diversity within the chicken gut microbiome revealed by metagenomics and culture.</title>
        <authorList>
            <person name="Gilroy R."/>
            <person name="Ravi A."/>
            <person name="Getino M."/>
            <person name="Pursley I."/>
            <person name="Horton D.L."/>
            <person name="Alikhan N.F."/>
            <person name="Baker D."/>
            <person name="Gharbi K."/>
            <person name="Hall N."/>
            <person name="Watson M."/>
            <person name="Adriaenssens E.M."/>
            <person name="Foster-Nyarko E."/>
            <person name="Jarju S."/>
            <person name="Secka A."/>
            <person name="Antonio M."/>
            <person name="Oren A."/>
            <person name="Chaudhuri R.R."/>
            <person name="La Ragione R."/>
            <person name="Hildebrand F."/>
            <person name="Pallen M.J."/>
        </authorList>
    </citation>
    <scope>NUCLEOTIDE SEQUENCE</scope>
    <source>
        <strain evidence="2">ChiGjej5B5-22894</strain>
    </source>
</reference>
<keyword evidence="1" id="KW-0812">Transmembrane</keyword>
<gene>
    <name evidence="2" type="ORF">K8V81_06050</name>
</gene>
<proteinExistence type="predicted"/>
<protein>
    <submittedName>
        <fullName evidence="2">Uncharacterized protein</fullName>
    </submittedName>
</protein>
<accession>A0A921MVJ9</accession>
<organism evidence="2 3">
    <name type="scientific">Brachybacterium massiliense</name>
    <dbReference type="NCBI Taxonomy" id="1755098"/>
    <lineage>
        <taxon>Bacteria</taxon>
        <taxon>Bacillati</taxon>
        <taxon>Actinomycetota</taxon>
        <taxon>Actinomycetes</taxon>
        <taxon>Micrococcales</taxon>
        <taxon>Dermabacteraceae</taxon>
        <taxon>Brachybacterium</taxon>
    </lineage>
</organism>
<name>A0A921MVJ9_9MICO</name>
<dbReference type="AlphaFoldDB" id="A0A921MVJ9"/>
<keyword evidence="1" id="KW-0472">Membrane</keyword>
<comment type="caution">
    <text evidence="2">The sequence shown here is derived from an EMBL/GenBank/DDBJ whole genome shotgun (WGS) entry which is preliminary data.</text>
</comment>
<evidence type="ECO:0000313" key="2">
    <source>
        <dbReference type="EMBL" id="HJG91272.1"/>
    </source>
</evidence>
<keyword evidence="1" id="KW-1133">Transmembrane helix</keyword>
<feature type="non-terminal residue" evidence="2">
    <location>
        <position position="1"/>
    </location>
</feature>
<dbReference type="EMBL" id="DYUE01000146">
    <property type="protein sequence ID" value="HJG91272.1"/>
    <property type="molecule type" value="Genomic_DNA"/>
</dbReference>
<evidence type="ECO:0000256" key="1">
    <source>
        <dbReference type="SAM" id="Phobius"/>
    </source>
</evidence>
<sequence>GWLLVAMLASLLLMSAPLPVSIAAGVTSLVALVLLIVLIVRSIGERRYGMAMIGTLLGVPAMLMVIFGATLNVLFYGPMSELEDCRSTALTEQARVQCESALPDSMAQWVSDLFG</sequence>
<evidence type="ECO:0000313" key="3">
    <source>
        <dbReference type="Proteomes" id="UP000742460"/>
    </source>
</evidence>
<dbReference type="Proteomes" id="UP000742460">
    <property type="component" value="Unassembled WGS sequence"/>
</dbReference>
<feature type="transmembrane region" description="Helical" evidence="1">
    <location>
        <begin position="20"/>
        <end position="40"/>
    </location>
</feature>